<dbReference type="Pfam" id="PF00809">
    <property type="entry name" value="Pterin_bind"/>
    <property type="match status" value="1"/>
</dbReference>
<dbReference type="GO" id="GO:0032259">
    <property type="term" value="P:methylation"/>
    <property type="evidence" value="ECO:0007669"/>
    <property type="project" value="UniProtKB-KW"/>
</dbReference>
<dbReference type="Gene3D" id="3.10.196.10">
    <property type="entry name" value="Vitamin B12-dependent methionine synthase, activation domain"/>
    <property type="match status" value="1"/>
</dbReference>
<dbReference type="PROSITE" id="PS51337">
    <property type="entry name" value="B12_BINDING_NTER"/>
    <property type="match status" value="1"/>
</dbReference>
<feature type="domain" description="B12-binding N-terminal" evidence="27">
    <location>
        <begin position="633"/>
        <end position="726"/>
    </location>
</feature>
<keyword evidence="11 21" id="KW-0808">Transferase</keyword>
<keyword evidence="8 21" id="KW-0489">Methyltransferase</keyword>
<evidence type="ECO:0000256" key="4">
    <source>
        <dbReference type="ARBA" id="ARBA00005178"/>
    </source>
</evidence>
<evidence type="ECO:0000256" key="21">
    <source>
        <dbReference type="PIRNR" id="PIRNR000381"/>
    </source>
</evidence>
<comment type="catalytic activity">
    <reaction evidence="1 21">
        <text>(6S)-5-methyl-5,6,7,8-tetrahydrofolate + L-homocysteine = (6S)-5,6,7,8-tetrahydrofolate + L-methionine</text>
        <dbReference type="Rhea" id="RHEA:11172"/>
        <dbReference type="ChEBI" id="CHEBI:18608"/>
        <dbReference type="ChEBI" id="CHEBI:57453"/>
        <dbReference type="ChEBI" id="CHEBI:57844"/>
        <dbReference type="ChEBI" id="CHEBI:58199"/>
        <dbReference type="EC" id="2.1.1.13"/>
    </reaction>
</comment>
<evidence type="ECO:0000259" key="25">
    <source>
        <dbReference type="PROSITE" id="PS50974"/>
    </source>
</evidence>
<dbReference type="InterPro" id="IPR037010">
    <property type="entry name" value="VitB12-dep_Met_synth_activ_sf"/>
</dbReference>
<feature type="binding site" evidence="22">
    <location>
        <position position="309"/>
    </location>
    <ligand>
        <name>Zn(2+)</name>
        <dbReference type="ChEBI" id="CHEBI:29105"/>
    </ligand>
</feature>
<evidence type="ECO:0000256" key="18">
    <source>
        <dbReference type="ARBA" id="ARBA00025552"/>
    </source>
</evidence>
<evidence type="ECO:0000256" key="16">
    <source>
        <dbReference type="ARBA" id="ARBA00023167"/>
    </source>
</evidence>
<comment type="similarity">
    <text evidence="5">Belongs to the vitamin-B12 dependent methionine synthase family.</text>
</comment>
<feature type="domain" description="Hcy-binding" evidence="23">
    <location>
        <begin position="20"/>
        <end position="323"/>
    </location>
</feature>
<name>A0ABX7NPD1_9BACT</name>
<dbReference type="PANTHER" id="PTHR45833:SF1">
    <property type="entry name" value="METHIONINE SYNTHASE"/>
    <property type="match status" value="1"/>
</dbReference>
<dbReference type="Proteomes" id="UP000662747">
    <property type="component" value="Chromosome"/>
</dbReference>
<evidence type="ECO:0000256" key="11">
    <source>
        <dbReference type="ARBA" id="ARBA00022679"/>
    </source>
</evidence>
<dbReference type="SUPFAM" id="SSF47644">
    <property type="entry name" value="Methionine synthase domain"/>
    <property type="match status" value="1"/>
</dbReference>
<comment type="cofactor">
    <cofactor evidence="2 21 22">
        <name>Zn(2+)</name>
        <dbReference type="ChEBI" id="CHEBI:29105"/>
    </cofactor>
</comment>
<dbReference type="InterPro" id="IPR004223">
    <property type="entry name" value="VitB12-dep_Met_synth_activ_dom"/>
</dbReference>
<dbReference type="SMART" id="SM01018">
    <property type="entry name" value="B12-binding_2"/>
    <property type="match status" value="1"/>
</dbReference>
<feature type="domain" description="Pterin-binding" evidence="24">
    <location>
        <begin position="353"/>
        <end position="609"/>
    </location>
</feature>
<dbReference type="InterPro" id="IPR011005">
    <property type="entry name" value="Dihydropteroate_synth-like_sf"/>
</dbReference>
<keyword evidence="16 21" id="KW-0486">Methionine biosynthesis</keyword>
<evidence type="ECO:0000256" key="17">
    <source>
        <dbReference type="ARBA" id="ARBA00023285"/>
    </source>
</evidence>
<dbReference type="PROSITE" id="PS50970">
    <property type="entry name" value="HCY"/>
    <property type="match status" value="1"/>
</dbReference>
<evidence type="ECO:0000313" key="29">
    <source>
        <dbReference type="Proteomes" id="UP000662747"/>
    </source>
</evidence>
<keyword evidence="14" id="KW-0677">Repeat</keyword>
<proteinExistence type="inferred from homology"/>
<dbReference type="EC" id="2.1.1.13" evidence="6 20"/>
<evidence type="ECO:0000259" key="26">
    <source>
        <dbReference type="PROSITE" id="PS51332"/>
    </source>
</evidence>
<sequence>MTSHLPAALPPPSGENGRRVEALRTAMRERVLVLDGAMGTLLQSHDLKAADFGGAEYEGCNENLVLTRPDIIESIHARYFAAGADVTETDTFGGTPLVLNEFGLGHKALEINEVASRLARNAAAAAEAKDGRMRWVAGSIGPTTKAISVTGGVTFEELVENFAVQAEGLALGGSDYLLVETAQDTRNVKAALLGIEKAFRKLGHALPVAVSGTIEPMGTMLAGQSVESLAASLEHADLLYLGLNCATGPDFMTDHIRSLSSMSPFPVSCVPNAGLPDENGRYLETPEMIARSLTRFCEQGWLNVVGGCCGTHAGHIETLAKAVKGLKPRHSTPRPRASLSGVDYVEVKEDERPLIVGERTNVIGSKKFKELIIAGQLDDASEIARAQVKRGAQVIDICLANPDREELEDMRRFLEVVVKKVRVPLMIDSTDERVIEMALTYSQGKAIINSVNLEDGEERFEKVVPLARRFGAALVVGCIDEVGMAVPRQRKLEVAERSFELLTKKYGMKPEDLYFDPLVFPCASGDVQYTGSGVETIEGVRLIKQRFPRCKTVLGISNVSFGLPTAGREVLNSVFLYHCVQAGLDMALVNSEKLERYASLPEEERKLAEDLLYNRGTDPVTPFAAHFRERKPARAAVSSLPLEERLQRYIIEGTRDGLTADLDEAMKKYTPLEIINGPLMKGMDEVGRLFAANELIVAEVLQSAESMKAAVTFLEPHMSKAQAAMRGKVVLATVKGDVHDIGKNLVEIILANNGFQVVNLGIKVPPEQLVQAVREHRPDILGLSGLLVKSAHQMVATAEDLRRAGVETPILVGGAALSRNFVDRNIAPAYGGGTVAYAQDAMSGLDLAKQIVDPGSHEKLRGDLAARREKLAQEVKERPAATAPVSRSRSADIQVLETVPAAPDWERHVLTNTPLDHIWKFINPVMLYGRHLGLRSSSRALGTPAEADLAKTEEGRKALALKEAVEELKGTLRGGVMHARAVFQFFQAGSDGNRVVLFDGRTGKESASFDFPRQDREGGLCLADYLKPLDGSGGAPRDNVAMFVVTAGAGIRELAEELKAKGEFLKMHAVQALALETAEGYAELLHTQLRSMWGTPDRPDMTMLERFRAEYPGKRYSFGYPACPRLEDQAKLFAALRPEEIGVQLTDGCMMEPEASVSAIVFHHPQASYFSVT</sequence>
<evidence type="ECO:0000313" key="28">
    <source>
        <dbReference type="EMBL" id="QSQ19372.1"/>
    </source>
</evidence>
<dbReference type="SUPFAM" id="SSF82282">
    <property type="entry name" value="Homocysteine S-methyltransferase"/>
    <property type="match status" value="1"/>
</dbReference>
<dbReference type="InterPro" id="IPR011822">
    <property type="entry name" value="MetH"/>
</dbReference>
<evidence type="ECO:0000259" key="27">
    <source>
        <dbReference type="PROSITE" id="PS51337"/>
    </source>
</evidence>
<dbReference type="InterPro" id="IPR050554">
    <property type="entry name" value="Met_Synthase/Corrinoid"/>
</dbReference>
<dbReference type="InterPro" id="IPR036724">
    <property type="entry name" value="Cobalamin-bd_sf"/>
</dbReference>
<dbReference type="Pfam" id="PF02310">
    <property type="entry name" value="B12-binding"/>
    <property type="match status" value="1"/>
</dbReference>
<evidence type="ECO:0000256" key="10">
    <source>
        <dbReference type="ARBA" id="ARBA00022628"/>
    </source>
</evidence>
<evidence type="ECO:0000256" key="15">
    <source>
        <dbReference type="ARBA" id="ARBA00022833"/>
    </source>
</evidence>
<comment type="function">
    <text evidence="18 21">Catalyzes the transfer of a methyl group from methyl-cobalamin to homocysteine, yielding enzyme-bound cob(I)alamin and methionine. Subsequently, remethylates the cofactor using methyltetrahydrofolate.</text>
</comment>
<keyword evidence="29" id="KW-1185">Reference proteome</keyword>
<evidence type="ECO:0000256" key="20">
    <source>
        <dbReference type="NCBIfam" id="TIGR02082"/>
    </source>
</evidence>
<evidence type="ECO:0000256" key="3">
    <source>
        <dbReference type="ARBA" id="ARBA00001956"/>
    </source>
</evidence>
<accession>A0ABX7NPD1</accession>
<dbReference type="Pfam" id="PF02965">
    <property type="entry name" value="Met_synt_B12"/>
    <property type="match status" value="1"/>
</dbReference>
<protein>
    <recommendedName>
        <fullName evidence="7 20">Methionine synthase</fullName>
        <ecNumber evidence="6 20">2.1.1.13</ecNumber>
    </recommendedName>
    <alternativeName>
        <fullName evidence="19 21">5-methyltetrahydrofolate--homocysteine methyltransferase</fullName>
    </alternativeName>
</protein>
<dbReference type="Gene3D" id="3.20.20.330">
    <property type="entry name" value="Homocysteine-binding-like domain"/>
    <property type="match status" value="1"/>
</dbReference>
<keyword evidence="12 21" id="KW-0949">S-adenosyl-L-methionine</keyword>
<evidence type="ECO:0000256" key="9">
    <source>
        <dbReference type="ARBA" id="ARBA00022605"/>
    </source>
</evidence>
<dbReference type="SUPFAM" id="SSF51717">
    <property type="entry name" value="Dihydropteroate synthetase-like"/>
    <property type="match status" value="1"/>
</dbReference>
<dbReference type="SUPFAM" id="SSF52242">
    <property type="entry name" value="Cobalamin (vitamin B12)-binding domain"/>
    <property type="match status" value="1"/>
</dbReference>
<keyword evidence="17 21" id="KW-0170">Cobalt</keyword>
<dbReference type="PROSITE" id="PS50972">
    <property type="entry name" value="PTERIN_BINDING"/>
    <property type="match status" value="1"/>
</dbReference>
<evidence type="ECO:0000256" key="5">
    <source>
        <dbReference type="ARBA" id="ARBA00010398"/>
    </source>
</evidence>
<evidence type="ECO:0000259" key="23">
    <source>
        <dbReference type="PROSITE" id="PS50970"/>
    </source>
</evidence>
<dbReference type="PANTHER" id="PTHR45833">
    <property type="entry name" value="METHIONINE SYNTHASE"/>
    <property type="match status" value="1"/>
</dbReference>
<keyword evidence="9 21" id="KW-0028">Amino-acid biosynthesis</keyword>
<dbReference type="PROSITE" id="PS50974">
    <property type="entry name" value="ADOMET_ACTIVATION"/>
    <property type="match status" value="1"/>
</dbReference>
<dbReference type="InterPro" id="IPR003759">
    <property type="entry name" value="Cbl-bd_cap"/>
</dbReference>
<evidence type="ECO:0000256" key="6">
    <source>
        <dbReference type="ARBA" id="ARBA00012032"/>
    </source>
</evidence>
<feature type="binding site" evidence="22">
    <location>
        <position position="308"/>
    </location>
    <ligand>
        <name>Zn(2+)</name>
        <dbReference type="ChEBI" id="CHEBI:29105"/>
    </ligand>
</feature>
<dbReference type="RefSeq" id="WP_206720958.1">
    <property type="nucleotide sequence ID" value="NZ_CP071090.1"/>
</dbReference>
<dbReference type="Gene3D" id="1.10.1240.10">
    <property type="entry name" value="Methionine synthase domain"/>
    <property type="match status" value="1"/>
</dbReference>
<dbReference type="InterPro" id="IPR036594">
    <property type="entry name" value="Meth_synthase_dom"/>
</dbReference>
<dbReference type="PIRSF" id="PIRSF000381">
    <property type="entry name" value="MetH"/>
    <property type="match status" value="1"/>
</dbReference>
<gene>
    <name evidence="28" type="primary">metH</name>
    <name evidence="28" type="ORF">JY651_29035</name>
</gene>
<keyword evidence="10 21" id="KW-0846">Cobalamin</keyword>
<evidence type="ECO:0000256" key="14">
    <source>
        <dbReference type="ARBA" id="ARBA00022737"/>
    </source>
</evidence>
<comment type="pathway">
    <text evidence="4 21">Amino-acid biosynthesis; L-methionine biosynthesis via de novo pathway; L-methionine from L-homocysteine (MetH route): step 1/1.</text>
</comment>
<dbReference type="Gene3D" id="3.20.20.20">
    <property type="entry name" value="Dihydropteroate synthase-like"/>
    <property type="match status" value="1"/>
</dbReference>
<dbReference type="PROSITE" id="PS51332">
    <property type="entry name" value="B12_BINDING"/>
    <property type="match status" value="1"/>
</dbReference>
<evidence type="ECO:0000256" key="12">
    <source>
        <dbReference type="ARBA" id="ARBA00022691"/>
    </source>
</evidence>
<evidence type="ECO:0000256" key="19">
    <source>
        <dbReference type="ARBA" id="ARBA00031040"/>
    </source>
</evidence>
<dbReference type="InterPro" id="IPR000489">
    <property type="entry name" value="Pterin-binding_dom"/>
</dbReference>
<keyword evidence="15 21" id="KW-0862">Zinc</keyword>
<dbReference type="GO" id="GO:0008705">
    <property type="term" value="F:methionine synthase activity"/>
    <property type="evidence" value="ECO:0007669"/>
    <property type="project" value="UniProtKB-EC"/>
</dbReference>
<evidence type="ECO:0000256" key="8">
    <source>
        <dbReference type="ARBA" id="ARBA00022603"/>
    </source>
</evidence>
<comment type="domain">
    <text evidence="21">Modular enzyme with four functionally distinct domains. The isolated Hcy-binding domain catalyzes methyl transfer from free methylcobalamin to homocysteine. The Hcy-binding domain in association with the pterin-binding domain catalyzes the methylation of cob(I)alamin by methyltetrahydrofolate and the methylation of homocysteine. The B12-binding domain binds the cofactor. The AdoMet activation domain binds S-adenosyl-L-methionine. Under aerobic conditions cob(I)alamin can be converted to inactive cob(II)alamin. Reductive methylation by S-adenosyl-L-methionine and flavodoxin regenerates methylcobalamin.</text>
</comment>
<dbReference type="Pfam" id="PF02607">
    <property type="entry name" value="B12-binding_2"/>
    <property type="match status" value="1"/>
</dbReference>
<feature type="binding site" evidence="22">
    <location>
        <position position="245"/>
    </location>
    <ligand>
        <name>Zn(2+)</name>
        <dbReference type="ChEBI" id="CHEBI:29105"/>
    </ligand>
</feature>
<dbReference type="Pfam" id="PF02574">
    <property type="entry name" value="S-methyl_trans"/>
    <property type="match status" value="1"/>
</dbReference>
<dbReference type="EMBL" id="CP071090">
    <property type="protein sequence ID" value="QSQ19372.1"/>
    <property type="molecule type" value="Genomic_DNA"/>
</dbReference>
<dbReference type="InterPro" id="IPR003726">
    <property type="entry name" value="HCY_dom"/>
</dbReference>
<dbReference type="NCBIfam" id="TIGR02082">
    <property type="entry name" value="metH"/>
    <property type="match status" value="1"/>
</dbReference>
<feature type="domain" description="B12-binding" evidence="26">
    <location>
        <begin position="726"/>
        <end position="862"/>
    </location>
</feature>
<dbReference type="InterPro" id="IPR006158">
    <property type="entry name" value="Cobalamin-bd"/>
</dbReference>
<dbReference type="InterPro" id="IPR036589">
    <property type="entry name" value="HCY_dom_sf"/>
</dbReference>
<evidence type="ECO:0000259" key="24">
    <source>
        <dbReference type="PROSITE" id="PS50972"/>
    </source>
</evidence>
<dbReference type="Gene3D" id="3.40.50.280">
    <property type="entry name" value="Cobalamin-binding domain"/>
    <property type="match status" value="1"/>
</dbReference>
<reference evidence="28 29" key="1">
    <citation type="submission" date="2021-02" db="EMBL/GenBank/DDBJ databases">
        <title>De Novo genome assembly of isolated myxobacteria.</title>
        <authorList>
            <person name="Stevens D.C."/>
        </authorList>
    </citation>
    <scope>NUCLEOTIDE SEQUENCE [LARGE SCALE GENOMIC DNA]</scope>
    <source>
        <strain evidence="29">SCPEA02</strain>
    </source>
</reference>
<evidence type="ECO:0000256" key="22">
    <source>
        <dbReference type="PROSITE-ProRule" id="PRU00333"/>
    </source>
</evidence>
<evidence type="ECO:0000256" key="1">
    <source>
        <dbReference type="ARBA" id="ARBA00001700"/>
    </source>
</evidence>
<dbReference type="SUPFAM" id="SSF56507">
    <property type="entry name" value="Methionine synthase activation domain-like"/>
    <property type="match status" value="1"/>
</dbReference>
<evidence type="ECO:0000256" key="7">
    <source>
        <dbReference type="ARBA" id="ARBA00013998"/>
    </source>
</evidence>
<feature type="domain" description="AdoMet activation" evidence="25">
    <location>
        <begin position="876"/>
        <end position="1173"/>
    </location>
</feature>
<comment type="cofactor">
    <cofactor evidence="3 21">
        <name>methylcob(III)alamin</name>
        <dbReference type="ChEBI" id="CHEBI:28115"/>
    </cofactor>
</comment>
<evidence type="ECO:0000256" key="13">
    <source>
        <dbReference type="ARBA" id="ARBA00022723"/>
    </source>
</evidence>
<keyword evidence="13 21" id="KW-0479">Metal-binding</keyword>
<organism evidence="28 29">
    <name type="scientific">Pyxidicoccus parkwayensis</name>
    <dbReference type="NCBI Taxonomy" id="2813578"/>
    <lineage>
        <taxon>Bacteria</taxon>
        <taxon>Pseudomonadati</taxon>
        <taxon>Myxococcota</taxon>
        <taxon>Myxococcia</taxon>
        <taxon>Myxococcales</taxon>
        <taxon>Cystobacterineae</taxon>
        <taxon>Myxococcaceae</taxon>
        <taxon>Pyxidicoccus</taxon>
    </lineage>
</organism>
<evidence type="ECO:0000256" key="2">
    <source>
        <dbReference type="ARBA" id="ARBA00001947"/>
    </source>
</evidence>